<dbReference type="EMBL" id="MRCB01000013">
    <property type="protein sequence ID" value="OKH22615.1"/>
    <property type="molecule type" value="Genomic_DNA"/>
</dbReference>
<reference evidence="1 2" key="1">
    <citation type="submission" date="2016-11" db="EMBL/GenBank/DDBJ databases">
        <title>Draft Genome Sequences of Nine Cyanobacterial Strains from Diverse Habitats.</title>
        <authorList>
            <person name="Zhu T."/>
            <person name="Hou S."/>
            <person name="Lu X."/>
            <person name="Hess W.R."/>
        </authorList>
    </citation>
    <scope>NUCLEOTIDE SEQUENCE [LARGE SCALE GENOMIC DNA]</scope>
    <source>
        <strain evidence="1 2">NIES-593</strain>
    </source>
</reference>
<gene>
    <name evidence="1" type="ORF">NIES593_12545</name>
</gene>
<name>A0A1U7HGD3_9CYAN</name>
<protein>
    <submittedName>
        <fullName evidence="1">Uncharacterized protein</fullName>
    </submittedName>
</protein>
<evidence type="ECO:0000313" key="1">
    <source>
        <dbReference type="EMBL" id="OKH22615.1"/>
    </source>
</evidence>
<dbReference type="Proteomes" id="UP000186868">
    <property type="component" value="Unassembled WGS sequence"/>
</dbReference>
<accession>A0A1U7HGD3</accession>
<evidence type="ECO:0000313" key="2">
    <source>
        <dbReference type="Proteomes" id="UP000186868"/>
    </source>
</evidence>
<comment type="caution">
    <text evidence="1">The sequence shown here is derived from an EMBL/GenBank/DDBJ whole genome shotgun (WGS) entry which is preliminary data.</text>
</comment>
<dbReference type="AlphaFoldDB" id="A0A1U7HGD3"/>
<organism evidence="1 2">
    <name type="scientific">Hydrococcus rivularis NIES-593</name>
    <dbReference type="NCBI Taxonomy" id="1921803"/>
    <lineage>
        <taxon>Bacteria</taxon>
        <taxon>Bacillati</taxon>
        <taxon>Cyanobacteriota</taxon>
        <taxon>Cyanophyceae</taxon>
        <taxon>Pleurocapsales</taxon>
        <taxon>Hydrococcaceae</taxon>
        <taxon>Hydrococcus</taxon>
    </lineage>
</organism>
<sequence length="61" mass="6835">MAAKTSIETAIEVTGAIRNKARLRLNFHQNLLFKRADKHEGSIKRAIVFSRLALADANRSN</sequence>
<proteinExistence type="predicted"/>
<keyword evidence="2" id="KW-1185">Reference proteome</keyword>
<dbReference type="STRING" id="1921803.NIES593_12545"/>